<proteinExistence type="predicted"/>
<dbReference type="AlphaFoldDB" id="A0A4Q9BB00"/>
<dbReference type="Pfam" id="PF12804">
    <property type="entry name" value="NTP_transf_3"/>
    <property type="match status" value="1"/>
</dbReference>
<evidence type="ECO:0000313" key="3">
    <source>
        <dbReference type="Proteomes" id="UP000293583"/>
    </source>
</evidence>
<feature type="domain" description="MobA-like NTP transferase" evidence="1">
    <location>
        <begin position="3"/>
        <end position="162"/>
    </location>
</feature>
<dbReference type="RefSeq" id="WP_130923174.1">
    <property type="nucleotide sequence ID" value="NZ_JAANOM010000001.1"/>
</dbReference>
<dbReference type="CDD" id="cd04182">
    <property type="entry name" value="GT_2_like_f"/>
    <property type="match status" value="1"/>
</dbReference>
<dbReference type="PANTHER" id="PTHR43777:SF1">
    <property type="entry name" value="MOLYBDENUM COFACTOR CYTIDYLYLTRANSFERASE"/>
    <property type="match status" value="1"/>
</dbReference>
<keyword evidence="2" id="KW-0808">Transferase</keyword>
<dbReference type="Gene3D" id="3.90.550.10">
    <property type="entry name" value="Spore Coat Polysaccharide Biosynthesis Protein SpsA, Chain A"/>
    <property type="match status" value="1"/>
</dbReference>
<reference evidence="2 3" key="1">
    <citation type="submission" date="2019-02" db="EMBL/GenBank/DDBJ databases">
        <title>Genome of a new Bacteroidetes strain.</title>
        <authorList>
            <person name="Pitt A."/>
        </authorList>
    </citation>
    <scope>NUCLEOTIDE SEQUENCE [LARGE SCALE GENOMIC DNA]</scope>
    <source>
        <strain evidence="2 3">103A-SOEBACH</strain>
    </source>
</reference>
<name>A0A4Q9BB00_9BACT</name>
<dbReference type="InterPro" id="IPR029044">
    <property type="entry name" value="Nucleotide-diphossugar_trans"/>
</dbReference>
<sequence>MTGLILAAGASSRLGEAKQLLVYQGQSLLERSIRLAFSVCKEVQVCLGAEVDQSIRIIEKLQKEFPTLSFVQVEHWDKGMGESLAVGLKTIDFSKDVLVLLCDLPFLTSTHLKNLTSMANPNRAIVASFQGVNSPPVLIPTSLRPLFNRWSGDQGLGKFWRQNPMLCEIIHFSDKFRDVDVPEDREYWGI</sequence>
<dbReference type="SUPFAM" id="SSF53448">
    <property type="entry name" value="Nucleotide-diphospho-sugar transferases"/>
    <property type="match status" value="1"/>
</dbReference>
<accession>A0A4Q9BB00</accession>
<keyword evidence="3" id="KW-1185">Reference proteome</keyword>
<dbReference type="OrthoDB" id="9779263at2"/>
<dbReference type="PANTHER" id="PTHR43777">
    <property type="entry name" value="MOLYBDENUM COFACTOR CYTIDYLYLTRANSFERASE"/>
    <property type="match status" value="1"/>
</dbReference>
<organism evidence="2 3">
    <name type="scientific">Aquirufa antheringensis</name>
    <dbReference type="NCBI Taxonomy" id="2516559"/>
    <lineage>
        <taxon>Bacteria</taxon>
        <taxon>Pseudomonadati</taxon>
        <taxon>Bacteroidota</taxon>
        <taxon>Cytophagia</taxon>
        <taxon>Cytophagales</taxon>
        <taxon>Flectobacillaceae</taxon>
        <taxon>Aquirufa</taxon>
    </lineage>
</organism>
<protein>
    <submittedName>
        <fullName evidence="2">Nucleotidyltransferase family protein</fullName>
    </submittedName>
</protein>
<dbReference type="GO" id="GO:0016779">
    <property type="term" value="F:nucleotidyltransferase activity"/>
    <property type="evidence" value="ECO:0007669"/>
    <property type="project" value="UniProtKB-ARBA"/>
</dbReference>
<dbReference type="EMBL" id="SEWY01000003">
    <property type="protein sequence ID" value="TBH73014.1"/>
    <property type="molecule type" value="Genomic_DNA"/>
</dbReference>
<comment type="caution">
    <text evidence="2">The sequence shown here is derived from an EMBL/GenBank/DDBJ whole genome shotgun (WGS) entry which is preliminary data.</text>
</comment>
<dbReference type="Proteomes" id="UP000293583">
    <property type="component" value="Unassembled WGS sequence"/>
</dbReference>
<evidence type="ECO:0000259" key="1">
    <source>
        <dbReference type="Pfam" id="PF12804"/>
    </source>
</evidence>
<dbReference type="InterPro" id="IPR025877">
    <property type="entry name" value="MobA-like_NTP_Trfase"/>
</dbReference>
<gene>
    <name evidence="2" type="ORF">EWU20_06465</name>
</gene>
<evidence type="ECO:0000313" key="2">
    <source>
        <dbReference type="EMBL" id="TBH73014.1"/>
    </source>
</evidence>